<dbReference type="AlphaFoldDB" id="A0A3M8Q974"/>
<dbReference type="Proteomes" id="UP000280507">
    <property type="component" value="Unassembled WGS sequence"/>
</dbReference>
<dbReference type="RefSeq" id="WP_123093971.1">
    <property type="nucleotide sequence ID" value="NZ_RIZG01000001.1"/>
</dbReference>
<dbReference type="OrthoDB" id="6105982at2"/>
<comment type="caution">
    <text evidence="1">The sequence shown here is derived from an EMBL/GenBank/DDBJ whole genome shotgun (WGS) entry which is preliminary data.</text>
</comment>
<accession>A0A3M8Q974</accession>
<name>A0A3M8Q974_9GAMM</name>
<dbReference type="EMBL" id="RIZG01000001">
    <property type="protein sequence ID" value="RNF52628.1"/>
    <property type="molecule type" value="Genomic_DNA"/>
</dbReference>
<evidence type="ECO:0008006" key="3">
    <source>
        <dbReference type="Google" id="ProtNLM"/>
    </source>
</evidence>
<evidence type="ECO:0000313" key="1">
    <source>
        <dbReference type="EMBL" id="RNF52628.1"/>
    </source>
</evidence>
<organism evidence="1 2">
    <name type="scientific">Marinomonas hwangdonensis</name>
    <dbReference type="NCBI Taxonomy" id="1053647"/>
    <lineage>
        <taxon>Bacteria</taxon>
        <taxon>Pseudomonadati</taxon>
        <taxon>Pseudomonadota</taxon>
        <taxon>Gammaproteobacteria</taxon>
        <taxon>Oceanospirillales</taxon>
        <taxon>Oceanospirillaceae</taxon>
        <taxon>Marinomonas</taxon>
    </lineage>
</organism>
<sequence>MTSKPFSLNKAFKELLQRVEGTSIKRKELIQLATSTTELNLVQSTRFIAKNVNILTTKNLITASGERNARTYHFSDSLLMLLDQKTCDSKPNDVCHTENEVRQQETLLKIEEAKTSTELKMILGEIEAYRDFLTKYPANRQIIQKLLHQTKEQSTQLYGRLNALKKVIQETNMKSDKAC</sequence>
<protein>
    <recommendedName>
        <fullName evidence="3">Response regulator</fullName>
    </recommendedName>
</protein>
<proteinExistence type="predicted"/>
<reference evidence="1 2" key="1">
    <citation type="journal article" date="2012" name="Int. J. Syst. Evol. Microbiol.">
        <title>Marinomonas hwangdonensis sp. nov., isolated from seawater.</title>
        <authorList>
            <person name="Jung Y.T."/>
            <person name="Oh T.K."/>
            <person name="Yoon J.H."/>
        </authorList>
    </citation>
    <scope>NUCLEOTIDE SEQUENCE [LARGE SCALE GENOMIC DNA]</scope>
    <source>
        <strain evidence="1 2">HDW-15</strain>
    </source>
</reference>
<evidence type="ECO:0000313" key="2">
    <source>
        <dbReference type="Proteomes" id="UP000280507"/>
    </source>
</evidence>
<gene>
    <name evidence="1" type="ORF">EBI00_00450</name>
</gene>
<keyword evidence="2" id="KW-1185">Reference proteome</keyword>